<protein>
    <submittedName>
        <fullName evidence="1">Uncharacterized protein</fullName>
    </submittedName>
</protein>
<evidence type="ECO:0000313" key="1">
    <source>
        <dbReference type="EMBL" id="GAH48546.1"/>
    </source>
</evidence>
<comment type="caution">
    <text evidence="1">The sequence shown here is derived from an EMBL/GenBank/DDBJ whole genome shotgun (WGS) entry which is preliminary data.</text>
</comment>
<dbReference type="AlphaFoldDB" id="X1FSB0"/>
<gene>
    <name evidence="1" type="ORF">S03H2_37375</name>
</gene>
<accession>X1FSB0</accession>
<proteinExistence type="predicted"/>
<name>X1FSB0_9ZZZZ</name>
<sequence length="95" mass="11099">MIWVVIIIVGIVIWAVISNRGGVIPPPKPPPNPPEPVPDPDPHYWKWQLVDITTQRWADYCAYMKKITTDTLMALELQKKVLIDGKWERFYKWVS</sequence>
<dbReference type="EMBL" id="BARU01023007">
    <property type="protein sequence ID" value="GAH48546.1"/>
    <property type="molecule type" value="Genomic_DNA"/>
</dbReference>
<organism evidence="1">
    <name type="scientific">marine sediment metagenome</name>
    <dbReference type="NCBI Taxonomy" id="412755"/>
    <lineage>
        <taxon>unclassified sequences</taxon>
        <taxon>metagenomes</taxon>
        <taxon>ecological metagenomes</taxon>
    </lineage>
</organism>
<reference evidence="1" key="1">
    <citation type="journal article" date="2014" name="Front. Microbiol.">
        <title>High frequency of phylogenetically diverse reductive dehalogenase-homologous genes in deep subseafloor sedimentary metagenomes.</title>
        <authorList>
            <person name="Kawai M."/>
            <person name="Futagami T."/>
            <person name="Toyoda A."/>
            <person name="Takaki Y."/>
            <person name="Nishi S."/>
            <person name="Hori S."/>
            <person name="Arai W."/>
            <person name="Tsubouchi T."/>
            <person name="Morono Y."/>
            <person name="Uchiyama I."/>
            <person name="Ito T."/>
            <person name="Fujiyama A."/>
            <person name="Inagaki F."/>
            <person name="Takami H."/>
        </authorList>
    </citation>
    <scope>NUCLEOTIDE SEQUENCE</scope>
    <source>
        <strain evidence="1">Expedition CK06-06</strain>
    </source>
</reference>
<feature type="non-terminal residue" evidence="1">
    <location>
        <position position="95"/>
    </location>
</feature>